<keyword evidence="4" id="KW-1185">Reference proteome</keyword>
<keyword evidence="1" id="KW-1003">Cell membrane</keyword>
<feature type="transmembrane region" description="Helical" evidence="2">
    <location>
        <begin position="112"/>
        <end position="130"/>
    </location>
</feature>
<dbReference type="EMBL" id="FOSC01000008">
    <property type="protein sequence ID" value="SFJ97258.1"/>
    <property type="molecule type" value="Genomic_DNA"/>
</dbReference>
<keyword evidence="1" id="KW-0997">Cell inner membrane</keyword>
<dbReference type="AlphaFoldDB" id="A0A1I3VPD8"/>
<keyword evidence="2" id="KW-1133">Transmembrane helix</keyword>
<dbReference type="Proteomes" id="UP000199445">
    <property type="component" value="Unassembled WGS sequence"/>
</dbReference>
<dbReference type="Pfam" id="PF04304">
    <property type="entry name" value="DUF454"/>
    <property type="match status" value="1"/>
</dbReference>
<dbReference type="PIRSF" id="PIRSF016789">
    <property type="entry name" value="DUF454"/>
    <property type="match status" value="1"/>
</dbReference>
<name>A0A1I3VPD8_9GAMM</name>
<feature type="transmembrane region" description="Helical" evidence="2">
    <location>
        <begin position="21"/>
        <end position="41"/>
    </location>
</feature>
<proteinExistence type="predicted"/>
<organism evidence="3 4">
    <name type="scientific">Marinobacter persicus</name>
    <dbReference type="NCBI Taxonomy" id="930118"/>
    <lineage>
        <taxon>Bacteria</taxon>
        <taxon>Pseudomonadati</taxon>
        <taxon>Pseudomonadota</taxon>
        <taxon>Gammaproteobacteria</taxon>
        <taxon>Pseudomonadales</taxon>
        <taxon>Marinobacteraceae</taxon>
        <taxon>Marinobacter</taxon>
    </lineage>
</organism>
<sequence>MVRYMSSHEVQVVGLFSRKTGYQVLAYIFALLALAGVVLPLLPTTPFVIVAAFFASKGSPAFARWLEQHPTFGPAIAHWRHRRAISARAKGLACVMMVVSWGTLVVLGSPALVLTISGLFLLGVATYLLTRPTC</sequence>
<comment type="subcellular location">
    <subcellularLocation>
        <location evidence="1">Cell inner membrane</location>
        <topology evidence="1">Multi-pass membrane protein</topology>
    </subcellularLocation>
</comment>
<evidence type="ECO:0000256" key="2">
    <source>
        <dbReference type="SAM" id="Phobius"/>
    </source>
</evidence>
<keyword evidence="1 2" id="KW-0472">Membrane</keyword>
<reference evidence="3 4" key="1">
    <citation type="submission" date="2016-10" db="EMBL/GenBank/DDBJ databases">
        <authorList>
            <person name="de Groot N.N."/>
        </authorList>
    </citation>
    <scope>NUCLEOTIDE SEQUENCE [LARGE SCALE GENOMIC DNA]</scope>
    <source>
        <strain evidence="3 4">IBRC-M 10445</strain>
    </source>
</reference>
<gene>
    <name evidence="3" type="ORF">SAMN05216429_108108</name>
</gene>
<protein>
    <recommendedName>
        <fullName evidence="1">Inner membrane protein</fullName>
    </recommendedName>
</protein>
<dbReference type="PANTHER" id="PTHR35813">
    <property type="entry name" value="INNER MEMBRANE PROTEIN YBAN"/>
    <property type="match status" value="1"/>
</dbReference>
<evidence type="ECO:0000313" key="4">
    <source>
        <dbReference type="Proteomes" id="UP000199445"/>
    </source>
</evidence>
<accession>A0A1I3VPD8</accession>
<evidence type="ECO:0000313" key="3">
    <source>
        <dbReference type="EMBL" id="SFJ97258.1"/>
    </source>
</evidence>
<dbReference type="InterPro" id="IPR007401">
    <property type="entry name" value="DUF454"/>
</dbReference>
<keyword evidence="2" id="KW-0812">Transmembrane</keyword>
<dbReference type="GO" id="GO:0005886">
    <property type="term" value="C:plasma membrane"/>
    <property type="evidence" value="ECO:0007669"/>
    <property type="project" value="UniProtKB-SubCell"/>
</dbReference>
<evidence type="ECO:0000256" key="1">
    <source>
        <dbReference type="PIRNR" id="PIRNR016789"/>
    </source>
</evidence>
<dbReference type="PANTHER" id="PTHR35813:SF1">
    <property type="entry name" value="INNER MEMBRANE PROTEIN YBAN"/>
    <property type="match status" value="1"/>
</dbReference>